<dbReference type="RefSeq" id="WP_222012546.1">
    <property type="nucleotide sequence ID" value="NZ_JABTXI010000026.1"/>
</dbReference>
<accession>A0ABS7LSK0</accession>
<proteinExistence type="predicted"/>
<evidence type="ECO:0000256" key="1">
    <source>
        <dbReference type="SAM" id="MobiDB-lite"/>
    </source>
</evidence>
<reference evidence="2 3" key="1">
    <citation type="submission" date="2020-06" db="EMBL/GenBank/DDBJ databases">
        <title>Global-level population genomics: horizontal gene transfer, symbiosis and evolution in Rhizobia.</title>
        <authorList>
            <person name="Gai Y."/>
        </authorList>
    </citation>
    <scope>NUCLEOTIDE SEQUENCE [LARGE SCALE GENOMIC DNA]</scope>
    <source>
        <strain evidence="2 3">PLR6_1b</strain>
    </source>
</reference>
<evidence type="ECO:0000313" key="2">
    <source>
        <dbReference type="EMBL" id="MBY3594253.1"/>
    </source>
</evidence>
<gene>
    <name evidence="2" type="ORF">HJA87_31115</name>
</gene>
<evidence type="ECO:0000313" key="3">
    <source>
        <dbReference type="Proteomes" id="UP000720124"/>
    </source>
</evidence>
<feature type="region of interest" description="Disordered" evidence="1">
    <location>
        <begin position="78"/>
        <end position="100"/>
    </location>
</feature>
<evidence type="ECO:0008006" key="4">
    <source>
        <dbReference type="Google" id="ProtNLM"/>
    </source>
</evidence>
<protein>
    <recommendedName>
        <fullName evidence="4">Helix-turn-helix domain-containing protein</fullName>
    </recommendedName>
</protein>
<feature type="compositionally biased region" description="Basic and acidic residues" evidence="1">
    <location>
        <begin position="78"/>
        <end position="87"/>
    </location>
</feature>
<keyword evidence="3" id="KW-1185">Reference proteome</keyword>
<dbReference type="Proteomes" id="UP000720124">
    <property type="component" value="Unassembled WGS sequence"/>
</dbReference>
<organism evidence="2 3">
    <name type="scientific">Rhizobium bangladeshense</name>
    <dbReference type="NCBI Taxonomy" id="1138189"/>
    <lineage>
        <taxon>Bacteria</taxon>
        <taxon>Pseudomonadati</taxon>
        <taxon>Pseudomonadota</taxon>
        <taxon>Alphaproteobacteria</taxon>
        <taxon>Hyphomicrobiales</taxon>
        <taxon>Rhizobiaceae</taxon>
        <taxon>Rhizobium/Agrobacterium group</taxon>
        <taxon>Rhizobium</taxon>
    </lineage>
</organism>
<comment type="caution">
    <text evidence="2">The sequence shown here is derived from an EMBL/GenBank/DDBJ whole genome shotgun (WGS) entry which is preliminary data.</text>
</comment>
<name>A0ABS7LSK0_9HYPH</name>
<sequence length="116" mass="13005">MTKPLDEHSPHYSIKQKRICRVLNLVCQLSRCDDPKALVRAHKAVQWLAKQDADHATLANGLGFRNPTAYRAEISRNGRPREGDRIIDTWPDGRPTGKKIPSTVAARIPCRQPEAG</sequence>
<dbReference type="EMBL" id="JABTXI010000026">
    <property type="protein sequence ID" value="MBY3594253.1"/>
    <property type="molecule type" value="Genomic_DNA"/>
</dbReference>